<dbReference type="CDD" id="cd02252">
    <property type="entry name" value="nylC_like"/>
    <property type="match status" value="1"/>
</dbReference>
<evidence type="ECO:0000256" key="1">
    <source>
        <dbReference type="ARBA" id="ARBA00007068"/>
    </source>
</evidence>
<sequence length="319" mass="32881">MHEISITDIRGIKIGHAQDSRGGTGCTVILCENGAATGVDVRGSAPAGRETDAVKPGNICDVAHAVMLSGGSAYGLDAAAGVMEYLEKRGVGFDVGMTVVPIVCGASIFDLAVGDSSARPDRVMGRAACENASSQPVPEGNVGAGTGASIGKLMGTQRAMKSGLGVYAVQLGDLQVGALVTVNALGDVFDLDTGRQIGGLLSEDKKYLCNSEELMYRKYSADKNYFAGNTTIGCIVTNAKLDKTQMMKIASMAHDGMARTIRPVHTWADGDSVFAMATGEVTADANAVGTLAARVMGYAINRGVQKASGEYGLICASQL</sequence>
<dbReference type="PANTHER" id="PTHR36512">
    <property type="entry name" value="D-AMINOPEPTIDASE"/>
    <property type="match status" value="1"/>
</dbReference>
<protein>
    <submittedName>
        <fullName evidence="2">P1 family peptidase</fullName>
    </submittedName>
</protein>
<dbReference type="Pfam" id="PF03576">
    <property type="entry name" value="Peptidase_S58"/>
    <property type="match status" value="1"/>
</dbReference>
<proteinExistence type="inferred from homology"/>
<evidence type="ECO:0000313" key="3">
    <source>
        <dbReference type="Proteomes" id="UP001060164"/>
    </source>
</evidence>
<dbReference type="EMBL" id="CP102290">
    <property type="protein sequence ID" value="UWP61453.1"/>
    <property type="molecule type" value="Genomic_DNA"/>
</dbReference>
<comment type="similarity">
    <text evidence="1">Belongs to the peptidase S58 family.</text>
</comment>
<name>A0ABY5VN03_9FIRM</name>
<dbReference type="Gene3D" id="3.60.70.12">
    <property type="entry name" value="L-amino peptidase D-ALA esterase/amidase"/>
    <property type="match status" value="1"/>
</dbReference>
<reference evidence="2" key="1">
    <citation type="journal article" date="2022" name="Cell">
        <title>Design, construction, and in vivo augmentation of a complex gut microbiome.</title>
        <authorList>
            <person name="Cheng A.G."/>
            <person name="Ho P.Y."/>
            <person name="Aranda-Diaz A."/>
            <person name="Jain S."/>
            <person name="Yu F.B."/>
            <person name="Meng X."/>
            <person name="Wang M."/>
            <person name="Iakiviak M."/>
            <person name="Nagashima K."/>
            <person name="Zhao A."/>
            <person name="Murugkar P."/>
            <person name="Patil A."/>
            <person name="Atabakhsh K."/>
            <person name="Weakley A."/>
            <person name="Yan J."/>
            <person name="Brumbaugh A.R."/>
            <person name="Higginbottom S."/>
            <person name="Dimas A."/>
            <person name="Shiver A.L."/>
            <person name="Deutschbauer A."/>
            <person name="Neff N."/>
            <person name="Sonnenburg J.L."/>
            <person name="Huang K.C."/>
            <person name="Fischbach M.A."/>
        </authorList>
    </citation>
    <scope>NUCLEOTIDE SEQUENCE</scope>
    <source>
        <strain evidence="2">DSM 19829</strain>
    </source>
</reference>
<accession>A0ABY5VN03</accession>
<dbReference type="Proteomes" id="UP001060164">
    <property type="component" value="Chromosome"/>
</dbReference>
<dbReference type="InterPro" id="IPR016117">
    <property type="entry name" value="ArgJ-like_dom_sf"/>
</dbReference>
<dbReference type="PANTHER" id="PTHR36512:SF3">
    <property type="entry name" value="BLR5678 PROTEIN"/>
    <property type="match status" value="1"/>
</dbReference>
<organism evidence="2 3">
    <name type="scientific">Ruminococcus gauvreauii</name>
    <dbReference type="NCBI Taxonomy" id="438033"/>
    <lineage>
        <taxon>Bacteria</taxon>
        <taxon>Bacillati</taxon>
        <taxon>Bacillota</taxon>
        <taxon>Clostridia</taxon>
        <taxon>Eubacteriales</taxon>
        <taxon>Oscillospiraceae</taxon>
        <taxon>Ruminococcus</taxon>
    </lineage>
</organism>
<dbReference type="RefSeq" id="WP_028528911.1">
    <property type="nucleotide sequence ID" value="NZ_CABLBR010000016.1"/>
</dbReference>
<gene>
    <name evidence="2" type="ORF">NQ502_18105</name>
</gene>
<dbReference type="InterPro" id="IPR005321">
    <property type="entry name" value="Peptidase_S58_DmpA"/>
</dbReference>
<keyword evidence="3" id="KW-1185">Reference proteome</keyword>
<dbReference type="SUPFAM" id="SSF56266">
    <property type="entry name" value="DmpA/ArgJ-like"/>
    <property type="match status" value="1"/>
</dbReference>
<evidence type="ECO:0000313" key="2">
    <source>
        <dbReference type="EMBL" id="UWP61453.1"/>
    </source>
</evidence>